<keyword evidence="3 10" id="KW-1134">Transmembrane beta strand</keyword>
<evidence type="ECO:0000256" key="2">
    <source>
        <dbReference type="ARBA" id="ARBA00022448"/>
    </source>
</evidence>
<reference evidence="14 15" key="1">
    <citation type="submission" date="2021-02" db="EMBL/GenBank/DDBJ databases">
        <authorList>
            <person name="Han P."/>
        </authorList>
    </citation>
    <scope>NUCLEOTIDE SEQUENCE [LARGE SCALE GENOMIC DNA]</scope>
    <source>
        <strain evidence="14">Candidatus Nitrospira sp. ZN2</strain>
    </source>
</reference>
<comment type="subcellular location">
    <subcellularLocation>
        <location evidence="1 10">Cell outer membrane</location>
        <topology evidence="1 10">Multi-pass membrane protein</topology>
    </subcellularLocation>
</comment>
<dbReference type="InterPro" id="IPR036942">
    <property type="entry name" value="Beta-barrel_TonB_sf"/>
</dbReference>
<keyword evidence="6 11" id="KW-0798">TonB box</keyword>
<evidence type="ECO:0000256" key="4">
    <source>
        <dbReference type="ARBA" id="ARBA00022692"/>
    </source>
</evidence>
<evidence type="ECO:0000313" key="14">
    <source>
        <dbReference type="EMBL" id="CAE6701171.1"/>
    </source>
</evidence>
<dbReference type="InterPro" id="IPR012910">
    <property type="entry name" value="Plug_dom"/>
</dbReference>
<dbReference type="Gene3D" id="2.40.170.20">
    <property type="entry name" value="TonB-dependent receptor, beta-barrel domain"/>
    <property type="match status" value="1"/>
</dbReference>
<dbReference type="InterPro" id="IPR037066">
    <property type="entry name" value="Plug_dom_sf"/>
</dbReference>
<proteinExistence type="inferred from homology"/>
<keyword evidence="9 10" id="KW-0998">Cell outer membrane</keyword>
<comment type="similarity">
    <text evidence="10 11">Belongs to the TonB-dependent receptor family.</text>
</comment>
<evidence type="ECO:0000256" key="6">
    <source>
        <dbReference type="ARBA" id="ARBA00023077"/>
    </source>
</evidence>
<dbReference type="Proteomes" id="UP000675880">
    <property type="component" value="Unassembled WGS sequence"/>
</dbReference>
<accession>A0ABM8QK95</accession>
<dbReference type="Pfam" id="PF00593">
    <property type="entry name" value="TonB_dep_Rec_b-barrel"/>
    <property type="match status" value="1"/>
</dbReference>
<dbReference type="EMBL" id="CAJNBJ010000001">
    <property type="protein sequence ID" value="CAE6701171.1"/>
    <property type="molecule type" value="Genomic_DNA"/>
</dbReference>
<organism evidence="14 15">
    <name type="scientific">Nitrospira defluvii</name>
    <dbReference type="NCBI Taxonomy" id="330214"/>
    <lineage>
        <taxon>Bacteria</taxon>
        <taxon>Pseudomonadati</taxon>
        <taxon>Nitrospirota</taxon>
        <taxon>Nitrospiria</taxon>
        <taxon>Nitrospirales</taxon>
        <taxon>Nitrospiraceae</taxon>
        <taxon>Nitrospira</taxon>
    </lineage>
</organism>
<keyword evidence="2 10" id="KW-0813">Transport</keyword>
<evidence type="ECO:0000256" key="5">
    <source>
        <dbReference type="ARBA" id="ARBA00022729"/>
    </source>
</evidence>
<keyword evidence="5" id="KW-0732">Signal</keyword>
<keyword evidence="8 14" id="KW-0675">Receptor</keyword>
<dbReference type="InterPro" id="IPR000531">
    <property type="entry name" value="Beta-barrel_TonB"/>
</dbReference>
<dbReference type="PROSITE" id="PS52016">
    <property type="entry name" value="TONB_DEPENDENT_REC_3"/>
    <property type="match status" value="1"/>
</dbReference>
<evidence type="ECO:0000313" key="15">
    <source>
        <dbReference type="Proteomes" id="UP000675880"/>
    </source>
</evidence>
<keyword evidence="15" id="KW-1185">Reference proteome</keyword>
<evidence type="ECO:0000256" key="10">
    <source>
        <dbReference type="PROSITE-ProRule" id="PRU01360"/>
    </source>
</evidence>
<gene>
    <name evidence="14" type="ORF">NSPZN2_10743</name>
</gene>
<feature type="domain" description="TonB-dependent receptor plug" evidence="13">
    <location>
        <begin position="96"/>
        <end position="205"/>
    </location>
</feature>
<name>A0ABM8QK95_9BACT</name>
<comment type="caution">
    <text evidence="14">The sequence shown here is derived from an EMBL/GenBank/DDBJ whole genome shotgun (WGS) entry which is preliminary data.</text>
</comment>
<dbReference type="SUPFAM" id="SSF56935">
    <property type="entry name" value="Porins"/>
    <property type="match status" value="1"/>
</dbReference>
<evidence type="ECO:0000256" key="9">
    <source>
        <dbReference type="ARBA" id="ARBA00023237"/>
    </source>
</evidence>
<evidence type="ECO:0000256" key="3">
    <source>
        <dbReference type="ARBA" id="ARBA00022452"/>
    </source>
</evidence>
<dbReference type="InterPro" id="IPR039426">
    <property type="entry name" value="TonB-dep_rcpt-like"/>
</dbReference>
<evidence type="ECO:0000259" key="13">
    <source>
        <dbReference type="Pfam" id="PF07715"/>
    </source>
</evidence>
<dbReference type="Gene3D" id="2.170.130.10">
    <property type="entry name" value="TonB-dependent receptor, plug domain"/>
    <property type="match status" value="1"/>
</dbReference>
<dbReference type="PANTHER" id="PTHR30069:SF29">
    <property type="entry name" value="HEMOGLOBIN AND HEMOGLOBIN-HAPTOGLOBIN-BINDING PROTEIN 1-RELATED"/>
    <property type="match status" value="1"/>
</dbReference>
<evidence type="ECO:0000256" key="11">
    <source>
        <dbReference type="RuleBase" id="RU003357"/>
    </source>
</evidence>
<protein>
    <submittedName>
        <fullName evidence="14">TonB-dependent receptor</fullName>
    </submittedName>
</protein>
<keyword evidence="7 10" id="KW-0472">Membrane</keyword>
<evidence type="ECO:0000256" key="8">
    <source>
        <dbReference type="ARBA" id="ARBA00023170"/>
    </source>
</evidence>
<dbReference type="CDD" id="cd01347">
    <property type="entry name" value="ligand_gated_channel"/>
    <property type="match status" value="1"/>
</dbReference>
<feature type="domain" description="TonB-dependent receptor-like beta-barrel" evidence="12">
    <location>
        <begin position="262"/>
        <end position="670"/>
    </location>
</feature>
<evidence type="ECO:0000256" key="1">
    <source>
        <dbReference type="ARBA" id="ARBA00004571"/>
    </source>
</evidence>
<dbReference type="Pfam" id="PF07715">
    <property type="entry name" value="Plug"/>
    <property type="match status" value="1"/>
</dbReference>
<evidence type="ECO:0000256" key="7">
    <source>
        <dbReference type="ARBA" id="ARBA00023136"/>
    </source>
</evidence>
<evidence type="ECO:0000259" key="12">
    <source>
        <dbReference type="Pfam" id="PF00593"/>
    </source>
</evidence>
<keyword evidence="4 10" id="KW-0812">Transmembrane</keyword>
<dbReference type="PANTHER" id="PTHR30069">
    <property type="entry name" value="TONB-DEPENDENT OUTER MEMBRANE RECEPTOR"/>
    <property type="match status" value="1"/>
</dbReference>
<sequence>MRLRIHRLYAPSLPSSPRASLYPSPKSRTHPTIQWRPTLLSSCGGLISLCCVTFGQAQDPPFSATGESNHLSAGEELEFLKEEETVSIATRYEQPISQAPSNVYVITDEDIRQSGATDIPTILRRVPGLDVMQVTGADFNVSARGDNQLFANKLLVMVDGRSIYIDGQGLVFWKSLPVTLPEIKRIEVLKGPASVVYGFNAFDGVINIITKSAQDMKGTTLQFGGGELGTISSAAVQAGSAGKLDYRLSIGHDQNQQWRNNDALAFRSNKFNVNTQYNFSGDATLRVAGGFIDTNRFDGPVSNVQIPQSQFNQGYTDVHYQYRNVSIRGWWQGNDIPVDSATHPLLSRFVRQTNATGGSNVSFTTQTYNLEAQHSLDLSPSNRLSYGVNYRYNRVDGAAVSELGREDRLGIHLQDEWKIRPSLTLVAGVRYDLHTRINGTWSPRVALVYNLTPEHTFRISGSVAYRPPTLFESNLDLRILPTSPPLFAPIPLFGSQTLNPEQIISYEAGYQGWWMNHRLRTRLDLFFNHLSDLINFQTVGTARTLVNGGEADIYGSEAGIEFLATRWLSGFANASYQKIGQTFTGVSRRGGPDWKANVGVRGEWDSGLNGEVAVHYVAGATYPLIELFTLLAPALPTPVSQTVESYTLLNLRGGYRFWHDKAEVAVSVMNALNDRHKEHPLGDMLGSRVMGWVTIRL</sequence>